<feature type="domain" description="Ribosome biogenesis protein BMS1/TSR1 C-terminal" evidence="3">
    <location>
        <begin position="496"/>
        <end position="794"/>
    </location>
</feature>
<dbReference type="InterPro" id="IPR039761">
    <property type="entry name" value="Bms1/Tsr1"/>
</dbReference>
<sequence>MGRSGVQVNKAHKTRVSSKSSRNLHKTSLQDRGRIGKPEGNHVKGAKAARLQRAKMVREQKRAAVLKEKRESGGLSSAPRVIVLFPLSASVDLNSLGEDVLKLLSTDGDVTSSSTVASSEHKLRTTVLKAPHGDLLTCMEMAKAYSFGSQCLSVLRSIGLPSTAVLIRDLPSELKKKNKLKKMCASRLASEFPKDCNFDPADTTDELHQFMGLLKAQRLSVPHWRKQRPYVMAQKVGMLVDDTTPGKCTLLLSGYLRARKLSVNQLVHVTGVGDFQLSKVEVLKDPFPLLNERRKQNSMELDDSHDEEVLRSLVPDPMKQEPLVTENTPDPLEGEQVSLISNLTDEGAICLHGQLRQRWLRLTEIRNRESQRRGVCHEGLQNIRFLDDLFFAIPVSGVLIFGSQAAWIIDEIDEEDSDNGDSYDDRMVLDRGEDHYSNQDQDFEDDKETLYVQDMDNETHNDSEMMDDETLTREQYEDQIKKIKEAHAEDEEFPDEVETPIDQPARKRFAKYRGLKSFRTSPWDPNVESLPQDYARIFAFDNVARTQKLVLKQALKMEEEEEESRDDCVPTGSYVRLHIKEVPLVAASKLSSIVSTKPIIAFGLLQHESKMSVLRFSLKKYDGYEDPIKTKEELMFHVGFRQFVARPVFSTDNISLDKQVMERFLHPGRFSLASVYGPISFPSLPLVVLKISDADAPAFAAFGSLKSIEPSKIVLKKIILTGYPQRVSKMKASVRYMFHKPEDVRWFKPVEVWTKCGRRGRVKEPVGTHGAMKCIFNGVVQQHDVVCMNLYKFDINF</sequence>
<feature type="compositionally biased region" description="Basic and acidic residues" evidence="1">
    <location>
        <begin position="28"/>
        <end position="42"/>
    </location>
</feature>
<protein>
    <recommendedName>
        <fullName evidence="6">Bms1-type G domain-containing protein</fullName>
    </recommendedName>
</protein>
<dbReference type="SMART" id="SM00785">
    <property type="entry name" value="AARP2CN"/>
    <property type="match status" value="1"/>
</dbReference>
<organism evidence="4 5">
    <name type="scientific">Brassica napus</name>
    <name type="common">Rape</name>
    <dbReference type="NCBI Taxonomy" id="3708"/>
    <lineage>
        <taxon>Eukaryota</taxon>
        <taxon>Viridiplantae</taxon>
        <taxon>Streptophyta</taxon>
        <taxon>Embryophyta</taxon>
        <taxon>Tracheophyta</taxon>
        <taxon>Spermatophyta</taxon>
        <taxon>Magnoliopsida</taxon>
        <taxon>eudicotyledons</taxon>
        <taxon>Gunneridae</taxon>
        <taxon>Pentapetalae</taxon>
        <taxon>rosids</taxon>
        <taxon>malvids</taxon>
        <taxon>Brassicales</taxon>
        <taxon>Brassicaceae</taxon>
        <taxon>Brassiceae</taxon>
        <taxon>Brassica</taxon>
    </lineage>
</organism>
<feature type="region of interest" description="Disordered" evidence="1">
    <location>
        <begin position="1"/>
        <end position="54"/>
    </location>
</feature>
<dbReference type="Pfam" id="PF04950">
    <property type="entry name" value="RIBIOP_C"/>
    <property type="match status" value="1"/>
</dbReference>
<accession>A0ABQ8D9N2</accession>
<name>A0ABQ8D9N2_BRANA</name>
<feature type="domain" description="AARP2CN" evidence="2">
    <location>
        <begin position="206"/>
        <end position="287"/>
    </location>
</feature>
<dbReference type="InterPro" id="IPR007034">
    <property type="entry name" value="BMS1_TSR1_C"/>
</dbReference>
<evidence type="ECO:0000259" key="3">
    <source>
        <dbReference type="SMART" id="SM01362"/>
    </source>
</evidence>
<comment type="caution">
    <text evidence="4">The sequence shown here is derived from an EMBL/GenBank/DDBJ whole genome shotgun (WGS) entry which is preliminary data.</text>
</comment>
<dbReference type="EMBL" id="JAGKQM010000005">
    <property type="protein sequence ID" value="KAH0926114.1"/>
    <property type="molecule type" value="Genomic_DNA"/>
</dbReference>
<dbReference type="PANTHER" id="PTHR12858">
    <property type="entry name" value="RIBOSOME BIOGENESIS PROTEIN"/>
    <property type="match status" value="1"/>
</dbReference>
<dbReference type="PANTHER" id="PTHR12858:SF3">
    <property type="entry name" value="BMS1-TYPE G DOMAIN-CONTAINING PROTEIN"/>
    <property type="match status" value="1"/>
</dbReference>
<evidence type="ECO:0000259" key="2">
    <source>
        <dbReference type="SMART" id="SM00785"/>
    </source>
</evidence>
<evidence type="ECO:0000313" key="4">
    <source>
        <dbReference type="EMBL" id="KAH0926114.1"/>
    </source>
</evidence>
<dbReference type="InterPro" id="IPR012948">
    <property type="entry name" value="AARP2CN"/>
</dbReference>
<proteinExistence type="predicted"/>
<reference evidence="4 5" key="1">
    <citation type="submission" date="2021-05" db="EMBL/GenBank/DDBJ databases">
        <title>Genome Assembly of Synthetic Allotetraploid Brassica napus Reveals Homoeologous Exchanges between Subgenomes.</title>
        <authorList>
            <person name="Davis J.T."/>
        </authorList>
    </citation>
    <scope>NUCLEOTIDE SEQUENCE [LARGE SCALE GENOMIC DNA]</scope>
    <source>
        <strain evidence="5">cv. Da-Ae</strain>
        <tissue evidence="4">Seedling</tissue>
    </source>
</reference>
<gene>
    <name evidence="4" type="ORF">HID58_018370</name>
</gene>
<evidence type="ECO:0000256" key="1">
    <source>
        <dbReference type="SAM" id="MobiDB-lite"/>
    </source>
</evidence>
<dbReference type="Pfam" id="PF08142">
    <property type="entry name" value="AARP2CN"/>
    <property type="match status" value="1"/>
</dbReference>
<dbReference type="Proteomes" id="UP000824890">
    <property type="component" value="Unassembled WGS sequence"/>
</dbReference>
<feature type="compositionally biased region" description="Basic residues" evidence="1">
    <location>
        <begin position="44"/>
        <end position="54"/>
    </location>
</feature>
<dbReference type="SMART" id="SM01362">
    <property type="entry name" value="DUF663"/>
    <property type="match status" value="1"/>
</dbReference>
<evidence type="ECO:0008006" key="6">
    <source>
        <dbReference type="Google" id="ProtNLM"/>
    </source>
</evidence>
<keyword evidence="5" id="KW-1185">Reference proteome</keyword>
<evidence type="ECO:0000313" key="5">
    <source>
        <dbReference type="Proteomes" id="UP000824890"/>
    </source>
</evidence>